<evidence type="ECO:0000256" key="1">
    <source>
        <dbReference type="ARBA" id="ARBA00004123"/>
    </source>
</evidence>
<keyword evidence="3" id="KW-0238">DNA-binding</keyword>
<evidence type="ECO:0000256" key="5">
    <source>
        <dbReference type="ARBA" id="ARBA00023242"/>
    </source>
</evidence>
<keyword evidence="8" id="KW-1185">Reference proteome</keyword>
<feature type="region of interest" description="Disordered" evidence="6">
    <location>
        <begin position="244"/>
        <end position="271"/>
    </location>
</feature>
<comment type="caution">
    <text evidence="7">The sequence shown here is derived from an EMBL/GenBank/DDBJ whole genome shotgun (WGS) entry which is preliminary data.</text>
</comment>
<dbReference type="Proteomes" id="UP001153148">
    <property type="component" value="Unassembled WGS sequence"/>
</dbReference>
<sequence length="583" mass="64497">MEFLSLQEASVIAPPFQAISVPMGGCKERFYWWNHRPKVLRSGHHHHQQYLVTTIRPRRLLCSASRHNAFKKRKKYYSHHIEKDRFSLGSHHDTFVVNFPSSIPHTALGVLKDTAKEIVRGLASRTTHTGATSDMSSYFANSYIPDLRNGGVVPAEHPHQHQHYGAAVGPGTPGVNTPDPISSCAAAGGGGDLRQGGIPPHHYGGPGQPPQGMPYPRFPPYDRMDIRNAAYYQQQGGGVMNDGGGYRPNSPGGGMGHMVTGGGGGPPNGHQTPVVYASCKLQAASVGGAGLNSGSPPLEAGQPPLNNHNHQNHHQHPQQQAPPHGNHQAPQHHMVNHQPTQHHHNHQNHMMYNQPSCEQAGVTAPHHQGVVPSHQQAQAPGPQQQAQNPAPAPNPAASLPSPLYPWMRSQFGSMMDVHKSLITYERSINMPIVVTHFRVVLALVTFPTPQPQPECYRVLGEVRVFCPVAGGSRVNYERHKSGLEREGVGMCLSRPFMRVVPFLPTYQRYYYIFDTSTFYGYDKGLPPSSQFCEVLLRYKEYPGNPEETGPLGMPGRRREDVKMDSEEFLDVRLRNGWWCIRMD</sequence>
<evidence type="ECO:0000313" key="7">
    <source>
        <dbReference type="EMBL" id="CAG2053021.1"/>
    </source>
</evidence>
<feature type="compositionally biased region" description="Low complexity" evidence="6">
    <location>
        <begin position="375"/>
        <end position="401"/>
    </location>
</feature>
<feature type="region of interest" description="Disordered" evidence="6">
    <location>
        <begin position="360"/>
        <end position="401"/>
    </location>
</feature>
<dbReference type="EMBL" id="CAJPIN010000084">
    <property type="protein sequence ID" value="CAG2053021.1"/>
    <property type="molecule type" value="Genomic_DNA"/>
</dbReference>
<evidence type="ECO:0000256" key="4">
    <source>
        <dbReference type="ARBA" id="ARBA00023155"/>
    </source>
</evidence>
<evidence type="ECO:0000256" key="6">
    <source>
        <dbReference type="SAM" id="MobiDB-lite"/>
    </source>
</evidence>
<keyword evidence="4" id="KW-0371">Homeobox</keyword>
<keyword evidence="5" id="KW-0539">Nucleus</keyword>
<feature type="region of interest" description="Disordered" evidence="6">
    <location>
        <begin position="288"/>
        <end position="348"/>
    </location>
</feature>
<protein>
    <submittedName>
        <fullName evidence="7">Uncharacterized protein</fullName>
    </submittedName>
</protein>
<comment type="subcellular location">
    <subcellularLocation>
        <location evidence="1">Nucleus</location>
    </subcellularLocation>
</comment>
<dbReference type="InterPro" id="IPR001827">
    <property type="entry name" value="Homeobox_Antennapedia_CS"/>
</dbReference>
<feature type="compositionally biased region" description="Low complexity" evidence="6">
    <location>
        <begin position="317"/>
        <end position="339"/>
    </location>
</feature>
<organism evidence="7 8">
    <name type="scientific">Timema podura</name>
    <name type="common">Walking stick</name>
    <dbReference type="NCBI Taxonomy" id="61482"/>
    <lineage>
        <taxon>Eukaryota</taxon>
        <taxon>Metazoa</taxon>
        <taxon>Ecdysozoa</taxon>
        <taxon>Arthropoda</taxon>
        <taxon>Hexapoda</taxon>
        <taxon>Insecta</taxon>
        <taxon>Pterygota</taxon>
        <taxon>Neoptera</taxon>
        <taxon>Polyneoptera</taxon>
        <taxon>Phasmatodea</taxon>
        <taxon>Timematodea</taxon>
        <taxon>Timematoidea</taxon>
        <taxon>Timematidae</taxon>
        <taxon>Timema</taxon>
    </lineage>
</organism>
<evidence type="ECO:0000313" key="8">
    <source>
        <dbReference type="Proteomes" id="UP001153148"/>
    </source>
</evidence>
<feature type="compositionally biased region" description="Gly residues" evidence="6">
    <location>
        <begin position="244"/>
        <end position="267"/>
    </location>
</feature>
<name>A0ABN7NF17_TIMPD</name>
<keyword evidence="2" id="KW-0217">Developmental protein</keyword>
<accession>A0ABN7NF17</accession>
<evidence type="ECO:0000256" key="3">
    <source>
        <dbReference type="ARBA" id="ARBA00023125"/>
    </source>
</evidence>
<gene>
    <name evidence="7" type="ORF">TPAB3V08_LOCUS112</name>
</gene>
<evidence type="ECO:0000256" key="2">
    <source>
        <dbReference type="ARBA" id="ARBA00022473"/>
    </source>
</evidence>
<dbReference type="PROSITE" id="PS00032">
    <property type="entry name" value="ANTENNAPEDIA"/>
    <property type="match status" value="1"/>
</dbReference>
<reference evidence="7" key="1">
    <citation type="submission" date="2021-03" db="EMBL/GenBank/DDBJ databases">
        <authorList>
            <person name="Tran Van P."/>
        </authorList>
    </citation>
    <scope>NUCLEOTIDE SEQUENCE</scope>
</reference>
<proteinExistence type="predicted"/>